<protein>
    <submittedName>
        <fullName evidence="1">Uncharacterized protein</fullName>
    </submittedName>
</protein>
<gene>
    <name evidence="1" type="ORF">VFH_IV047440</name>
</gene>
<accession>A0AAV1ADN9</accession>
<name>A0AAV1ADN9_VICFA</name>
<proteinExistence type="predicted"/>
<evidence type="ECO:0000313" key="2">
    <source>
        <dbReference type="Proteomes" id="UP001157006"/>
    </source>
</evidence>
<sequence length="119" mass="13618">MHLTSSSLIEIKQNAAAPRLELHPQLALSSPQFRSPFRLTLSDSDLSSTSINRLSFADSLLLKVVKMLLRLVLQRKIDAMMIEEYWRSMFFYRKGLCKVVCVVAETRFCLCDVAGINFF</sequence>
<keyword evidence="2" id="KW-1185">Reference proteome</keyword>
<reference evidence="1 2" key="1">
    <citation type="submission" date="2023-01" db="EMBL/GenBank/DDBJ databases">
        <authorList>
            <person name="Kreplak J."/>
        </authorList>
    </citation>
    <scope>NUCLEOTIDE SEQUENCE [LARGE SCALE GENOMIC DNA]</scope>
</reference>
<dbReference type="EMBL" id="OX451739">
    <property type="protein sequence ID" value="CAI8607638.1"/>
    <property type="molecule type" value="Genomic_DNA"/>
</dbReference>
<dbReference type="Proteomes" id="UP001157006">
    <property type="component" value="Chromosome 4"/>
</dbReference>
<evidence type="ECO:0000313" key="1">
    <source>
        <dbReference type="EMBL" id="CAI8607638.1"/>
    </source>
</evidence>
<dbReference type="AlphaFoldDB" id="A0AAV1ADN9"/>
<organism evidence="1 2">
    <name type="scientific">Vicia faba</name>
    <name type="common">Broad bean</name>
    <name type="synonym">Faba vulgaris</name>
    <dbReference type="NCBI Taxonomy" id="3906"/>
    <lineage>
        <taxon>Eukaryota</taxon>
        <taxon>Viridiplantae</taxon>
        <taxon>Streptophyta</taxon>
        <taxon>Embryophyta</taxon>
        <taxon>Tracheophyta</taxon>
        <taxon>Spermatophyta</taxon>
        <taxon>Magnoliopsida</taxon>
        <taxon>eudicotyledons</taxon>
        <taxon>Gunneridae</taxon>
        <taxon>Pentapetalae</taxon>
        <taxon>rosids</taxon>
        <taxon>fabids</taxon>
        <taxon>Fabales</taxon>
        <taxon>Fabaceae</taxon>
        <taxon>Papilionoideae</taxon>
        <taxon>50 kb inversion clade</taxon>
        <taxon>NPAAA clade</taxon>
        <taxon>Hologalegina</taxon>
        <taxon>IRL clade</taxon>
        <taxon>Fabeae</taxon>
        <taxon>Vicia</taxon>
    </lineage>
</organism>